<comment type="caution">
    <text evidence="1">The sequence shown here is derived from an EMBL/GenBank/DDBJ whole genome shotgun (WGS) entry which is preliminary data.</text>
</comment>
<sequence length="157" mass="16515">MSHGVRSMNASLIRMHHVCMISLGKKSGHEGIDHLGSSGPLGKQHLSLTLMVGDCGKIWGLLGHSILRAEIGPLGNKWGRGVYHAVLGQAVARGRAGGNVGLMSPMLFDAGLASLGSWWIGIPRDAVESVVKRREGCASIPRLQLACGATESDQPSC</sequence>
<accession>A0A9Q0H406</accession>
<evidence type="ECO:0000313" key="2">
    <source>
        <dbReference type="Proteomes" id="UP001141806"/>
    </source>
</evidence>
<reference evidence="1" key="1">
    <citation type="journal article" date="2023" name="Plant J.">
        <title>The genome of the king protea, Protea cynaroides.</title>
        <authorList>
            <person name="Chang J."/>
            <person name="Duong T.A."/>
            <person name="Schoeman C."/>
            <person name="Ma X."/>
            <person name="Roodt D."/>
            <person name="Barker N."/>
            <person name="Li Z."/>
            <person name="Van de Peer Y."/>
            <person name="Mizrachi E."/>
        </authorList>
    </citation>
    <scope>NUCLEOTIDE SEQUENCE</scope>
    <source>
        <tissue evidence="1">Young leaves</tissue>
    </source>
</reference>
<dbReference type="Proteomes" id="UP001141806">
    <property type="component" value="Unassembled WGS sequence"/>
</dbReference>
<organism evidence="1 2">
    <name type="scientific">Protea cynaroides</name>
    <dbReference type="NCBI Taxonomy" id="273540"/>
    <lineage>
        <taxon>Eukaryota</taxon>
        <taxon>Viridiplantae</taxon>
        <taxon>Streptophyta</taxon>
        <taxon>Embryophyta</taxon>
        <taxon>Tracheophyta</taxon>
        <taxon>Spermatophyta</taxon>
        <taxon>Magnoliopsida</taxon>
        <taxon>Proteales</taxon>
        <taxon>Proteaceae</taxon>
        <taxon>Protea</taxon>
    </lineage>
</organism>
<keyword evidence="2" id="KW-1185">Reference proteome</keyword>
<name>A0A9Q0H406_9MAGN</name>
<protein>
    <submittedName>
        <fullName evidence="1">Uncharacterized protein</fullName>
    </submittedName>
</protein>
<evidence type="ECO:0000313" key="1">
    <source>
        <dbReference type="EMBL" id="KAJ4958845.1"/>
    </source>
</evidence>
<dbReference type="EMBL" id="JAMYWD010000010">
    <property type="protein sequence ID" value="KAJ4958845.1"/>
    <property type="molecule type" value="Genomic_DNA"/>
</dbReference>
<dbReference type="AlphaFoldDB" id="A0A9Q0H406"/>
<proteinExistence type="predicted"/>
<gene>
    <name evidence="1" type="ORF">NE237_025956</name>
</gene>